<evidence type="ECO:0000313" key="2">
    <source>
        <dbReference type="Proteomes" id="UP000828048"/>
    </source>
</evidence>
<gene>
    <name evidence="1" type="ORF">Vadar_022328</name>
</gene>
<protein>
    <submittedName>
        <fullName evidence="1">Uncharacterized protein</fullName>
    </submittedName>
</protein>
<proteinExistence type="predicted"/>
<dbReference type="EMBL" id="CM037161">
    <property type="protein sequence ID" value="KAH7855208.1"/>
    <property type="molecule type" value="Genomic_DNA"/>
</dbReference>
<organism evidence="1 2">
    <name type="scientific">Vaccinium darrowii</name>
    <dbReference type="NCBI Taxonomy" id="229202"/>
    <lineage>
        <taxon>Eukaryota</taxon>
        <taxon>Viridiplantae</taxon>
        <taxon>Streptophyta</taxon>
        <taxon>Embryophyta</taxon>
        <taxon>Tracheophyta</taxon>
        <taxon>Spermatophyta</taxon>
        <taxon>Magnoliopsida</taxon>
        <taxon>eudicotyledons</taxon>
        <taxon>Gunneridae</taxon>
        <taxon>Pentapetalae</taxon>
        <taxon>asterids</taxon>
        <taxon>Ericales</taxon>
        <taxon>Ericaceae</taxon>
        <taxon>Vaccinioideae</taxon>
        <taxon>Vaccinieae</taxon>
        <taxon>Vaccinium</taxon>
    </lineage>
</organism>
<sequence length="404" mass="46488">MPPNKRRCSARLLPSSDAVASSSDILIAIFSLLPFKSLCQFKAVSKHWRSLISDLKLPPTSLTPSVLFLGLRTIPYDDLPVFEFVSLTGHNPNKPSRDQNPRNFIPEPSGIRIASSCNGLFCCFNLSRRNYYMYNPTTKQFKKLPSPGCGGVSQPVHGVVNLAFDPSKSRHYKIVCVRYLDADLEPRTRKPKWGFEWYRAEVYSSESDEWVLSGEPFEASLNTYFNRGVFWKGSIHWVNGHSRNSLYFDIDKEVVREMYLPQVTDGNKRSEVSYFGESLGHLHLIEIYDQKCAKFDVYEMEMDYSEWFVKYRVDLDLIPVVVEEMNLGYNFVPLLVVQGDIDEESFLVLLINGKLIRYDFEGKTFKKLCDFGPVKPYKGYNVDGFLLYGGWLSAFPFIESFSWL</sequence>
<dbReference type="Proteomes" id="UP000828048">
    <property type="component" value="Chromosome 11"/>
</dbReference>
<evidence type="ECO:0000313" key="1">
    <source>
        <dbReference type="EMBL" id="KAH7855208.1"/>
    </source>
</evidence>
<accession>A0ACB7YPT8</accession>
<comment type="caution">
    <text evidence="1">The sequence shown here is derived from an EMBL/GenBank/DDBJ whole genome shotgun (WGS) entry which is preliminary data.</text>
</comment>
<keyword evidence="2" id="KW-1185">Reference proteome</keyword>
<name>A0ACB7YPT8_9ERIC</name>
<reference evidence="1 2" key="1">
    <citation type="journal article" date="2021" name="Hortic Res">
        <title>High-quality reference genome and annotation aids understanding of berry development for evergreen blueberry (Vaccinium darrowii).</title>
        <authorList>
            <person name="Yu J."/>
            <person name="Hulse-Kemp A.M."/>
            <person name="Babiker E."/>
            <person name="Staton M."/>
        </authorList>
    </citation>
    <scope>NUCLEOTIDE SEQUENCE [LARGE SCALE GENOMIC DNA]</scope>
    <source>
        <strain evidence="2">cv. NJ 8807/NJ 8810</strain>
        <tissue evidence="1">Young leaf</tissue>
    </source>
</reference>